<accession>A0A1J9Q579</accession>
<feature type="compositionally biased region" description="Basic and acidic residues" evidence="1">
    <location>
        <begin position="1"/>
        <end position="17"/>
    </location>
</feature>
<dbReference type="InterPro" id="IPR011009">
    <property type="entry name" value="Kinase-like_dom_sf"/>
</dbReference>
<dbReference type="AlphaFoldDB" id="A0A1J9Q579"/>
<evidence type="ECO:0000313" key="3">
    <source>
        <dbReference type="Proteomes" id="UP000182235"/>
    </source>
</evidence>
<dbReference type="STRING" id="1447872.A0A1J9Q579"/>
<dbReference type="Proteomes" id="UP000182235">
    <property type="component" value="Unassembled WGS sequence"/>
</dbReference>
<name>A0A1J9Q579_9EURO</name>
<comment type="caution">
    <text evidence="2">The sequence shown here is derived from an EMBL/GenBank/DDBJ whole genome shotgun (WGS) entry which is preliminary data.</text>
</comment>
<evidence type="ECO:0000256" key="1">
    <source>
        <dbReference type="SAM" id="MobiDB-lite"/>
    </source>
</evidence>
<protein>
    <recommendedName>
        <fullName evidence="4">Protein kinase domain-containing protein</fullName>
    </recommendedName>
</protein>
<sequence>MSTEDKRSTRFDLDRLRVGLPSPKPQIPTHSNLLSNTTASASASRLAKRKSPPPPSLRGNRKIIAGKARNIALVEASRSGISRGRSLITRNESPWDTFKKICDCDLAGDVAVIVHRTNPTRLRAIRQFTSKDAHGILEKFHDINHENVIKPLQCFHMQDVVYLEVDHLPLTLEHIVACKAYPNERQLAVILTQILNGLSYLIAQHFKHEALNCLNILMGLDGKIQIARLEECRPRLPEERKKEDVLAVAGITMELMQKYSKDNSAVGIENLDRWPVNSLAVSFVSATTSADSIQELEQHPLVKSVRWSKGELVGLAWLALISARTFYSFDPTGADDD</sequence>
<dbReference type="SUPFAM" id="SSF56112">
    <property type="entry name" value="Protein kinase-like (PK-like)"/>
    <property type="match status" value="1"/>
</dbReference>
<evidence type="ECO:0008006" key="4">
    <source>
        <dbReference type="Google" id="ProtNLM"/>
    </source>
</evidence>
<feature type="compositionally biased region" description="Low complexity" evidence="1">
    <location>
        <begin position="31"/>
        <end position="45"/>
    </location>
</feature>
<dbReference type="VEuPathDB" id="FungiDB:AJ78_08069"/>
<feature type="region of interest" description="Disordered" evidence="1">
    <location>
        <begin position="1"/>
        <end position="60"/>
    </location>
</feature>
<reference evidence="2 3" key="1">
    <citation type="submission" date="2015-07" db="EMBL/GenBank/DDBJ databases">
        <title>Emmonsia species relationships and genome sequence.</title>
        <authorList>
            <consortium name="The Broad Institute Genomics Platform"/>
            <person name="Cuomo C.A."/>
            <person name="Munoz J.F."/>
            <person name="Imamovic A."/>
            <person name="Priest M.E."/>
            <person name="Young S."/>
            <person name="Clay O.K."/>
            <person name="McEwen J.G."/>
        </authorList>
    </citation>
    <scope>NUCLEOTIDE SEQUENCE [LARGE SCALE GENOMIC DNA]</scope>
    <source>
        <strain evidence="2 3">UAMH 9510</strain>
    </source>
</reference>
<keyword evidence="3" id="KW-1185">Reference proteome</keyword>
<dbReference type="EMBL" id="LGRN01000617">
    <property type="protein sequence ID" value="OJD11084.1"/>
    <property type="molecule type" value="Genomic_DNA"/>
</dbReference>
<proteinExistence type="predicted"/>
<evidence type="ECO:0000313" key="2">
    <source>
        <dbReference type="EMBL" id="OJD11084.1"/>
    </source>
</evidence>
<dbReference type="OrthoDB" id="4178238at2759"/>
<organism evidence="2 3">
    <name type="scientific">Emergomyces pasteurianus Ep9510</name>
    <dbReference type="NCBI Taxonomy" id="1447872"/>
    <lineage>
        <taxon>Eukaryota</taxon>
        <taxon>Fungi</taxon>
        <taxon>Dikarya</taxon>
        <taxon>Ascomycota</taxon>
        <taxon>Pezizomycotina</taxon>
        <taxon>Eurotiomycetes</taxon>
        <taxon>Eurotiomycetidae</taxon>
        <taxon>Onygenales</taxon>
        <taxon>Ajellomycetaceae</taxon>
        <taxon>Emergomyces</taxon>
    </lineage>
</organism>
<gene>
    <name evidence="2" type="ORF">AJ78_08069</name>
</gene>
<dbReference type="Gene3D" id="1.10.510.10">
    <property type="entry name" value="Transferase(Phosphotransferase) domain 1"/>
    <property type="match status" value="1"/>
</dbReference>